<dbReference type="GO" id="GO:0032259">
    <property type="term" value="P:methylation"/>
    <property type="evidence" value="ECO:0007669"/>
    <property type="project" value="UniProtKB-KW"/>
</dbReference>
<dbReference type="PANTHER" id="PTHR41313:SF1">
    <property type="entry name" value="DNA METHYLASE ADENINE-SPECIFIC DOMAIN-CONTAINING PROTEIN"/>
    <property type="match status" value="1"/>
</dbReference>
<dbReference type="AlphaFoldDB" id="A0A5J4PD05"/>
<proteinExistence type="predicted"/>
<dbReference type="EMBL" id="SNRY01009841">
    <property type="protein sequence ID" value="KAA6306524.1"/>
    <property type="molecule type" value="Genomic_DNA"/>
</dbReference>
<dbReference type="GO" id="GO:0009007">
    <property type="term" value="F:site-specific DNA-methyltransferase (adenine-specific) activity"/>
    <property type="evidence" value="ECO:0007669"/>
    <property type="project" value="UniProtKB-EC"/>
</dbReference>
<protein>
    <submittedName>
        <fullName evidence="1">Putative type I restriction enzymeP M protein</fullName>
        <ecNumber evidence="1">2.1.1.72</ecNumber>
    </submittedName>
</protein>
<sequence>MERSIEGKLSKADIFSQPVAFNPNEITQVDTAIEALSASLNKFGEVNTDYMLSLMEDKSREELLSDLHERIYYNPLIHAYETADKFIAGNVIEKAEKIGKYLERHPQEENSFAASQSLNMLREAAPRPIPFEELDFNFGERWIPQG</sequence>
<dbReference type="EC" id="2.1.1.72" evidence="1"/>
<dbReference type="InterPro" id="IPR052933">
    <property type="entry name" value="DNA_Protect_Modify"/>
</dbReference>
<organism evidence="1">
    <name type="scientific">termite gut metagenome</name>
    <dbReference type="NCBI Taxonomy" id="433724"/>
    <lineage>
        <taxon>unclassified sequences</taxon>
        <taxon>metagenomes</taxon>
        <taxon>organismal metagenomes</taxon>
    </lineage>
</organism>
<gene>
    <name evidence="1" type="ORF">EZS27_041818</name>
</gene>
<evidence type="ECO:0000313" key="1">
    <source>
        <dbReference type="EMBL" id="KAA6306524.1"/>
    </source>
</evidence>
<accession>A0A5J4PD05</accession>
<feature type="non-terminal residue" evidence="1">
    <location>
        <position position="146"/>
    </location>
</feature>
<name>A0A5J4PD05_9ZZZZ</name>
<comment type="caution">
    <text evidence="1">The sequence shown here is derived from an EMBL/GenBank/DDBJ whole genome shotgun (WGS) entry which is preliminary data.</text>
</comment>
<keyword evidence="1" id="KW-0489">Methyltransferase</keyword>
<reference evidence="1" key="1">
    <citation type="submission" date="2019-03" db="EMBL/GenBank/DDBJ databases">
        <title>Single cell metagenomics reveals metabolic interactions within the superorganism composed of flagellate Streblomastix strix and complex community of Bacteroidetes bacteria on its surface.</title>
        <authorList>
            <person name="Treitli S.C."/>
            <person name="Kolisko M."/>
            <person name="Husnik F."/>
            <person name="Keeling P."/>
            <person name="Hampl V."/>
        </authorList>
    </citation>
    <scope>NUCLEOTIDE SEQUENCE</scope>
    <source>
        <strain evidence="1">STM</strain>
    </source>
</reference>
<dbReference type="PANTHER" id="PTHR41313">
    <property type="entry name" value="ADENINE-SPECIFIC METHYLTRANSFERASE"/>
    <property type="match status" value="1"/>
</dbReference>
<keyword evidence="1" id="KW-0808">Transferase</keyword>